<dbReference type="SUPFAM" id="SSF47413">
    <property type="entry name" value="lambda repressor-like DNA-binding domains"/>
    <property type="match status" value="1"/>
</dbReference>
<dbReference type="PANTHER" id="PTHR46558:SF11">
    <property type="entry name" value="HTH-TYPE TRANSCRIPTIONAL REGULATOR XRE"/>
    <property type="match status" value="1"/>
</dbReference>
<evidence type="ECO:0000259" key="2">
    <source>
        <dbReference type="PROSITE" id="PS50943"/>
    </source>
</evidence>
<keyword evidence="4" id="KW-1185">Reference proteome</keyword>
<dbReference type="SMART" id="SM00530">
    <property type="entry name" value="HTH_XRE"/>
    <property type="match status" value="1"/>
</dbReference>
<dbReference type="GO" id="GO:0003677">
    <property type="term" value="F:DNA binding"/>
    <property type="evidence" value="ECO:0007669"/>
    <property type="project" value="UniProtKB-KW"/>
</dbReference>
<accession>A0AA45KI51</accession>
<feature type="domain" description="HTH cro/C1-type" evidence="2">
    <location>
        <begin position="9"/>
        <end position="63"/>
    </location>
</feature>
<evidence type="ECO:0000313" key="3">
    <source>
        <dbReference type="EMBL" id="QSE77664.1"/>
    </source>
</evidence>
<dbReference type="InterPro" id="IPR001387">
    <property type="entry name" value="Cro/C1-type_HTH"/>
</dbReference>
<sequence length="67" mass="7951">MPENFKLTLAALRVNKGLNQEEMAKELGIHKNTWMNWESGKTFPDIQDLEKIEEYFSVPYKNINFYP</sequence>
<keyword evidence="1" id="KW-0238">DNA-binding</keyword>
<dbReference type="Proteomes" id="UP000663608">
    <property type="component" value="Chromosome"/>
</dbReference>
<name>A0AA45KI51_9LACT</name>
<dbReference type="PROSITE" id="PS50943">
    <property type="entry name" value="HTH_CROC1"/>
    <property type="match status" value="1"/>
</dbReference>
<organism evidence="3 4">
    <name type="scientific">Lactococcus taiwanensis</name>
    <dbReference type="NCBI Taxonomy" id="1151742"/>
    <lineage>
        <taxon>Bacteria</taxon>
        <taxon>Bacillati</taxon>
        <taxon>Bacillota</taxon>
        <taxon>Bacilli</taxon>
        <taxon>Lactobacillales</taxon>
        <taxon>Streptococcaceae</taxon>
        <taxon>Lactococcus</taxon>
    </lineage>
</organism>
<dbReference type="CDD" id="cd00093">
    <property type="entry name" value="HTH_XRE"/>
    <property type="match status" value="1"/>
</dbReference>
<reference evidence="3 4" key="1">
    <citation type="submission" date="2021-02" db="EMBL/GenBank/DDBJ databases">
        <title>Complete genome sequence of Lactococcus lactis strain K_LL004.</title>
        <authorList>
            <person name="Kim H.B."/>
        </authorList>
    </citation>
    <scope>NUCLEOTIDE SEQUENCE [LARGE SCALE GENOMIC DNA]</scope>
    <source>
        <strain evidence="3 4">K_LL004</strain>
    </source>
</reference>
<dbReference type="KEGG" id="lti:JW886_07710"/>
<protein>
    <submittedName>
        <fullName evidence="3">Helix-turn-helix transcriptional regulator</fullName>
    </submittedName>
</protein>
<dbReference type="AlphaFoldDB" id="A0AA45KI51"/>
<dbReference type="EMBL" id="CP070872">
    <property type="protein sequence ID" value="QSE77664.1"/>
    <property type="molecule type" value="Genomic_DNA"/>
</dbReference>
<dbReference type="InterPro" id="IPR010982">
    <property type="entry name" value="Lambda_DNA-bd_dom_sf"/>
</dbReference>
<gene>
    <name evidence="3" type="ORF">JW886_07710</name>
</gene>
<dbReference type="PANTHER" id="PTHR46558">
    <property type="entry name" value="TRACRIPTIONAL REGULATORY PROTEIN-RELATED-RELATED"/>
    <property type="match status" value="1"/>
</dbReference>
<dbReference type="Pfam" id="PF12844">
    <property type="entry name" value="HTH_19"/>
    <property type="match status" value="1"/>
</dbReference>
<evidence type="ECO:0000256" key="1">
    <source>
        <dbReference type="ARBA" id="ARBA00023125"/>
    </source>
</evidence>
<proteinExistence type="predicted"/>
<dbReference type="Gene3D" id="1.10.260.40">
    <property type="entry name" value="lambda repressor-like DNA-binding domains"/>
    <property type="match status" value="1"/>
</dbReference>
<evidence type="ECO:0000313" key="4">
    <source>
        <dbReference type="Proteomes" id="UP000663608"/>
    </source>
</evidence>